<proteinExistence type="predicted"/>
<evidence type="ECO:0000313" key="6">
    <source>
        <dbReference type="Proteomes" id="UP000887577"/>
    </source>
</evidence>
<protein>
    <submittedName>
        <fullName evidence="7">MYND-type domain-containing protein</fullName>
    </submittedName>
</protein>
<name>A0A914YNR7_9BILA</name>
<dbReference type="InterPro" id="IPR011990">
    <property type="entry name" value="TPR-like_helical_dom_sf"/>
</dbReference>
<dbReference type="Gene3D" id="6.10.140.2220">
    <property type="match status" value="1"/>
</dbReference>
<dbReference type="InterPro" id="IPR052945">
    <property type="entry name" value="Mitotic_Regulator"/>
</dbReference>
<dbReference type="PROSITE" id="PS50865">
    <property type="entry name" value="ZF_MYND_2"/>
    <property type="match status" value="1"/>
</dbReference>
<dbReference type="Pfam" id="PF01753">
    <property type="entry name" value="zf-MYND"/>
    <property type="match status" value="1"/>
</dbReference>
<organism evidence="6 7">
    <name type="scientific">Panagrolaimus superbus</name>
    <dbReference type="NCBI Taxonomy" id="310955"/>
    <lineage>
        <taxon>Eukaryota</taxon>
        <taxon>Metazoa</taxon>
        <taxon>Ecdysozoa</taxon>
        <taxon>Nematoda</taxon>
        <taxon>Chromadorea</taxon>
        <taxon>Rhabditida</taxon>
        <taxon>Tylenchina</taxon>
        <taxon>Panagrolaimomorpha</taxon>
        <taxon>Panagrolaimoidea</taxon>
        <taxon>Panagrolaimidae</taxon>
        <taxon>Panagrolaimus</taxon>
    </lineage>
</organism>
<dbReference type="SUPFAM" id="SSF81901">
    <property type="entry name" value="HCP-like"/>
    <property type="match status" value="1"/>
</dbReference>
<evidence type="ECO:0000256" key="4">
    <source>
        <dbReference type="PROSITE-ProRule" id="PRU00134"/>
    </source>
</evidence>
<dbReference type="PANTHER" id="PTHR43628">
    <property type="entry name" value="ACTIVATOR OF C KINASE PROTEIN 1-RELATED"/>
    <property type="match status" value="1"/>
</dbReference>
<sequence>MQFKASQKLLDPNQSLNNEFEKLKEKANELFKDEKYNEAIKVYTQVLQLSGLSPENQAKIYSNRSASFLLFDSQNSLKSAKIDAEKAIKLWPNWWKGHFRMARAQMKSDEWLQAEKSLKNALALNSESKEIRDELSFVRVEIGKIARGRSLSPGRKPRPQEEVKKETCIRLGISEEEFEDIGKDVPPIFANIIKGHNYRDGTGVKQDYKKAAEYYAKAANLGNPEGMYNLGKLYHDGNGVKRDYAESMKLFLKAANSKAINNIMIGSGISEAQHAIGLNYMEGVGVEKDYQKAAEWFQKAVRNGFGGSANNLGYLNLNGLGVQRSPLKAFNYYKFAAESGDTAAMMNLADCYFYALGTTKNMAEGEKWLKLAAEMGDRRAALELQSLKGRETISSENSLFGLFEKLRFDLRSAYERNEGASRLEQIAADPKRKTLLLNNRETFISKGKNYGLGYIKIPTTLVKPPNTPNPPNWLLPLKKITLSDMDPTKDKVYNGCVLEVRIIDWPILICSIQTKIEDEKGDVNRFAIYNWPLTGENNRDVLEAMKIFRPNVKISIINPYHRKSSDGQNTIRVEGPEYIKFDTSMIDKMCHVCGKEGKALPSCSGCKMAIYCSKECQKFDWTEFNHKGICKYLKIYANLM</sequence>
<keyword evidence="6" id="KW-1185">Reference proteome</keyword>
<dbReference type="InterPro" id="IPR002893">
    <property type="entry name" value="Znf_MYND"/>
</dbReference>
<dbReference type="SUPFAM" id="SSF144232">
    <property type="entry name" value="HIT/MYND zinc finger-like"/>
    <property type="match status" value="1"/>
</dbReference>
<evidence type="ECO:0000256" key="1">
    <source>
        <dbReference type="ARBA" id="ARBA00022723"/>
    </source>
</evidence>
<dbReference type="Pfam" id="PF08238">
    <property type="entry name" value="Sel1"/>
    <property type="match status" value="5"/>
</dbReference>
<accession>A0A914YNR7</accession>
<evidence type="ECO:0000256" key="2">
    <source>
        <dbReference type="ARBA" id="ARBA00022771"/>
    </source>
</evidence>
<evidence type="ECO:0000256" key="3">
    <source>
        <dbReference type="ARBA" id="ARBA00022833"/>
    </source>
</evidence>
<dbReference type="Gene3D" id="1.25.40.10">
    <property type="entry name" value="Tetratricopeptide repeat domain"/>
    <property type="match status" value="2"/>
</dbReference>
<keyword evidence="3" id="KW-0862">Zinc</keyword>
<dbReference type="SUPFAM" id="SSF48452">
    <property type="entry name" value="TPR-like"/>
    <property type="match status" value="1"/>
</dbReference>
<keyword evidence="1" id="KW-0479">Metal-binding</keyword>
<dbReference type="PROSITE" id="PS01360">
    <property type="entry name" value="ZF_MYND_1"/>
    <property type="match status" value="1"/>
</dbReference>
<evidence type="ECO:0000313" key="7">
    <source>
        <dbReference type="WBParaSite" id="PSU_v2.g21254.t1"/>
    </source>
</evidence>
<dbReference type="AlphaFoldDB" id="A0A914YNR7"/>
<reference evidence="7" key="1">
    <citation type="submission" date="2022-11" db="UniProtKB">
        <authorList>
            <consortium name="WormBaseParasite"/>
        </authorList>
    </citation>
    <scope>IDENTIFICATION</scope>
</reference>
<feature type="domain" description="MYND-type" evidence="5">
    <location>
        <begin position="590"/>
        <end position="630"/>
    </location>
</feature>
<dbReference type="InterPro" id="IPR019734">
    <property type="entry name" value="TPR_rpt"/>
</dbReference>
<keyword evidence="2 4" id="KW-0863">Zinc-finger</keyword>
<evidence type="ECO:0000259" key="5">
    <source>
        <dbReference type="PROSITE" id="PS50865"/>
    </source>
</evidence>
<dbReference type="SMART" id="SM00671">
    <property type="entry name" value="SEL1"/>
    <property type="match status" value="5"/>
</dbReference>
<dbReference type="GO" id="GO:0008270">
    <property type="term" value="F:zinc ion binding"/>
    <property type="evidence" value="ECO:0007669"/>
    <property type="project" value="UniProtKB-KW"/>
</dbReference>
<dbReference type="SMART" id="SM00028">
    <property type="entry name" value="TPR"/>
    <property type="match status" value="2"/>
</dbReference>
<dbReference type="Proteomes" id="UP000887577">
    <property type="component" value="Unplaced"/>
</dbReference>
<dbReference type="PANTHER" id="PTHR43628:SF1">
    <property type="entry name" value="CHITIN SYNTHASE REGULATORY FACTOR 2-RELATED"/>
    <property type="match status" value="1"/>
</dbReference>
<dbReference type="InterPro" id="IPR006597">
    <property type="entry name" value="Sel1-like"/>
</dbReference>
<dbReference type="WBParaSite" id="PSU_v2.g21254.t1">
    <property type="protein sequence ID" value="PSU_v2.g21254.t1"/>
    <property type="gene ID" value="PSU_v2.g21254"/>
</dbReference>